<dbReference type="AlphaFoldDB" id="A0A4Q9H5U1"/>
<keyword evidence="3" id="KW-1133">Transmembrane helix</keyword>
<comment type="caution">
    <text evidence="6">The sequence shown here is derived from an EMBL/GenBank/DDBJ whole genome shotgun (WGS) entry which is preliminary data.</text>
</comment>
<proteinExistence type="predicted"/>
<comment type="subcellular location">
    <subcellularLocation>
        <location evidence="1">Membrane</location>
        <topology evidence="1">Multi-pass membrane protein</topology>
    </subcellularLocation>
</comment>
<evidence type="ECO:0000256" key="3">
    <source>
        <dbReference type="ARBA" id="ARBA00022989"/>
    </source>
</evidence>
<dbReference type="GO" id="GO:0016020">
    <property type="term" value="C:membrane"/>
    <property type="evidence" value="ECO:0007669"/>
    <property type="project" value="UniProtKB-SubCell"/>
</dbReference>
<evidence type="ECO:0000256" key="4">
    <source>
        <dbReference type="ARBA" id="ARBA00023136"/>
    </source>
</evidence>
<dbReference type="EMBL" id="SIXI01000002">
    <property type="protein sequence ID" value="TBO32987.1"/>
    <property type="molecule type" value="Genomic_DNA"/>
</dbReference>
<dbReference type="OrthoDB" id="952521at2"/>
<protein>
    <recommendedName>
        <fullName evidence="5">NarX-like N-terminal domain-containing protein</fullName>
    </recommendedName>
</protein>
<accession>A0A4Q9H5U1</accession>
<evidence type="ECO:0000256" key="1">
    <source>
        <dbReference type="ARBA" id="ARBA00004141"/>
    </source>
</evidence>
<evidence type="ECO:0000313" key="7">
    <source>
        <dbReference type="Proteomes" id="UP000292120"/>
    </source>
</evidence>
<gene>
    <name evidence="6" type="ORF">EYS42_04020</name>
</gene>
<keyword evidence="4" id="KW-0472">Membrane</keyword>
<dbReference type="Pfam" id="PF13675">
    <property type="entry name" value="PilJ"/>
    <property type="match status" value="2"/>
</dbReference>
<evidence type="ECO:0000313" key="6">
    <source>
        <dbReference type="EMBL" id="TBO32987.1"/>
    </source>
</evidence>
<evidence type="ECO:0000259" key="5">
    <source>
        <dbReference type="Pfam" id="PF13675"/>
    </source>
</evidence>
<feature type="domain" description="NarX-like N-terminal" evidence="5">
    <location>
        <begin position="26"/>
        <end position="114"/>
    </location>
</feature>
<dbReference type="Proteomes" id="UP000292120">
    <property type="component" value="Unassembled WGS sequence"/>
</dbReference>
<evidence type="ECO:0000256" key="2">
    <source>
        <dbReference type="ARBA" id="ARBA00022692"/>
    </source>
</evidence>
<keyword evidence="2" id="KW-0812">Transmembrane</keyword>
<feature type="domain" description="NarX-like N-terminal" evidence="5">
    <location>
        <begin position="148"/>
        <end position="226"/>
    </location>
</feature>
<name>A0A4Q9H5U1_9BURK</name>
<reference evidence="6 7" key="1">
    <citation type="submission" date="2019-02" db="EMBL/GenBank/DDBJ databases">
        <title>Aquabacterium sp. strain KMB7.</title>
        <authorList>
            <person name="Chen W.-M."/>
        </authorList>
    </citation>
    <scope>NUCLEOTIDE SEQUENCE [LARGE SCALE GENOMIC DNA]</scope>
    <source>
        <strain evidence="6 7">KMB7</strain>
    </source>
</reference>
<keyword evidence="7" id="KW-1185">Reference proteome</keyword>
<organism evidence="6 7">
    <name type="scientific">Aquabacterium lacunae</name>
    <dbReference type="NCBI Taxonomy" id="2528630"/>
    <lineage>
        <taxon>Bacteria</taxon>
        <taxon>Pseudomonadati</taxon>
        <taxon>Pseudomonadota</taxon>
        <taxon>Betaproteobacteria</taxon>
        <taxon>Burkholderiales</taxon>
        <taxon>Aquabacterium</taxon>
    </lineage>
</organism>
<sequence>MTPLLTPGVPFALSLGLTTPLTVQAQVTSLNDAINKAGRQRMLSQRMAKAWLALGQGIDARRADKVLGDSMALFDRQLVELKSYAPTPDIRSTYQSLEAAWSDYKAALVGQSPDRSATGLVLGLDSKVLKLAHQGTVQLEQLSGKPVGKLVNVAGRQRMLSQRTAKFYLSQRWGAQVADAPGEMEKARQEFRSALNLLYVAPQATPTIREHLTLAEQQWVFFENALSRLQEPAGAQRRAEEVFSTSENILMVMDKVTGLYAQLG</sequence>
<dbReference type="InterPro" id="IPR029095">
    <property type="entry name" value="NarX-like_N"/>
</dbReference>